<proteinExistence type="predicted"/>
<gene>
    <name evidence="2" type="primary">Necator_chrII.g8621</name>
    <name evidence="2" type="ORF">RB195_020826</name>
</gene>
<reference evidence="2 3" key="1">
    <citation type="submission" date="2023-08" db="EMBL/GenBank/DDBJ databases">
        <title>A Necator americanus chromosomal reference genome.</title>
        <authorList>
            <person name="Ilik V."/>
            <person name="Petrzelkova K.J."/>
            <person name="Pardy F."/>
            <person name="Fuh T."/>
            <person name="Niatou-Singa F.S."/>
            <person name="Gouil Q."/>
            <person name="Baker L."/>
            <person name="Ritchie M.E."/>
            <person name="Jex A.R."/>
            <person name="Gazzola D."/>
            <person name="Li H."/>
            <person name="Toshio Fujiwara R."/>
            <person name="Zhan B."/>
            <person name="Aroian R.V."/>
            <person name="Pafco B."/>
            <person name="Schwarz E.M."/>
        </authorList>
    </citation>
    <scope>NUCLEOTIDE SEQUENCE [LARGE SCALE GENOMIC DNA]</scope>
    <source>
        <strain evidence="2 3">Aroian</strain>
        <tissue evidence="2">Whole animal</tissue>
    </source>
</reference>
<dbReference type="Proteomes" id="UP001303046">
    <property type="component" value="Unassembled WGS sequence"/>
</dbReference>
<feature type="compositionally biased region" description="Polar residues" evidence="1">
    <location>
        <begin position="1"/>
        <end position="15"/>
    </location>
</feature>
<evidence type="ECO:0000313" key="3">
    <source>
        <dbReference type="Proteomes" id="UP001303046"/>
    </source>
</evidence>
<accession>A0ABR1CLJ8</accession>
<sequence length="146" mass="16963">MRESPASWSTSNSQRSVRRYKDLGTEDDESGRGRPRAISERRFEYLFAIVMEHPVEPYGFGQHYENMMTILVYRNHTPGNQLSQKKMMEVKPTPLRKRKMGPKGTLTNWLTSVLNSLDSDSPHWCPATDAGYSFRAQMDNTLLWIY</sequence>
<feature type="region of interest" description="Disordered" evidence="1">
    <location>
        <begin position="1"/>
        <end position="35"/>
    </location>
</feature>
<dbReference type="EMBL" id="JAVFWL010000002">
    <property type="protein sequence ID" value="KAK6738970.1"/>
    <property type="molecule type" value="Genomic_DNA"/>
</dbReference>
<comment type="caution">
    <text evidence="2">The sequence shown here is derived from an EMBL/GenBank/DDBJ whole genome shotgun (WGS) entry which is preliminary data.</text>
</comment>
<protein>
    <submittedName>
        <fullName evidence="2">Uncharacterized protein</fullName>
    </submittedName>
</protein>
<keyword evidence="3" id="KW-1185">Reference proteome</keyword>
<organism evidence="2 3">
    <name type="scientific">Necator americanus</name>
    <name type="common">Human hookworm</name>
    <dbReference type="NCBI Taxonomy" id="51031"/>
    <lineage>
        <taxon>Eukaryota</taxon>
        <taxon>Metazoa</taxon>
        <taxon>Ecdysozoa</taxon>
        <taxon>Nematoda</taxon>
        <taxon>Chromadorea</taxon>
        <taxon>Rhabditida</taxon>
        <taxon>Rhabditina</taxon>
        <taxon>Rhabditomorpha</taxon>
        <taxon>Strongyloidea</taxon>
        <taxon>Ancylostomatidae</taxon>
        <taxon>Bunostominae</taxon>
        <taxon>Necator</taxon>
    </lineage>
</organism>
<evidence type="ECO:0000313" key="2">
    <source>
        <dbReference type="EMBL" id="KAK6738970.1"/>
    </source>
</evidence>
<evidence type="ECO:0000256" key="1">
    <source>
        <dbReference type="SAM" id="MobiDB-lite"/>
    </source>
</evidence>
<name>A0ABR1CLJ8_NECAM</name>